<dbReference type="Pfam" id="PF13377">
    <property type="entry name" value="Peripla_BP_3"/>
    <property type="match status" value="1"/>
</dbReference>
<dbReference type="EMBL" id="CP138335">
    <property type="protein sequence ID" value="XBW08105.1"/>
    <property type="molecule type" value="Genomic_DNA"/>
</dbReference>
<dbReference type="GO" id="GO:0003700">
    <property type="term" value="F:DNA-binding transcription factor activity"/>
    <property type="evidence" value="ECO:0007669"/>
    <property type="project" value="TreeGrafter"/>
</dbReference>
<keyword evidence="2 5" id="KW-0238">DNA-binding</keyword>
<evidence type="ECO:0000256" key="1">
    <source>
        <dbReference type="ARBA" id="ARBA00023015"/>
    </source>
</evidence>
<keyword evidence="3" id="KW-0804">Transcription</keyword>
<dbReference type="InterPro" id="IPR010982">
    <property type="entry name" value="Lambda_DNA-bd_dom_sf"/>
</dbReference>
<dbReference type="Pfam" id="PF00356">
    <property type="entry name" value="LacI"/>
    <property type="match status" value="1"/>
</dbReference>
<evidence type="ECO:0000259" key="4">
    <source>
        <dbReference type="PROSITE" id="PS50932"/>
    </source>
</evidence>
<dbReference type="RefSeq" id="WP_350258305.1">
    <property type="nucleotide sequence ID" value="NZ_CP138335.1"/>
</dbReference>
<evidence type="ECO:0000256" key="2">
    <source>
        <dbReference type="ARBA" id="ARBA00023125"/>
    </source>
</evidence>
<feature type="domain" description="HTH lacI-type" evidence="4">
    <location>
        <begin position="1"/>
        <end position="50"/>
    </location>
</feature>
<name>A0AAU7V739_9ACTO</name>
<dbReference type="PANTHER" id="PTHR30146:SF153">
    <property type="entry name" value="LACTOSE OPERON REPRESSOR"/>
    <property type="match status" value="1"/>
</dbReference>
<dbReference type="InterPro" id="IPR028082">
    <property type="entry name" value="Peripla_BP_I"/>
</dbReference>
<dbReference type="AlphaFoldDB" id="A0AAU7V739"/>
<evidence type="ECO:0000313" key="5">
    <source>
        <dbReference type="EMBL" id="XBW08105.1"/>
    </source>
</evidence>
<dbReference type="PROSITE" id="PS50932">
    <property type="entry name" value="HTH_LACI_2"/>
    <property type="match status" value="1"/>
</dbReference>
<dbReference type="InterPro" id="IPR046335">
    <property type="entry name" value="LacI/GalR-like_sensor"/>
</dbReference>
<dbReference type="PANTHER" id="PTHR30146">
    <property type="entry name" value="LACI-RELATED TRANSCRIPTIONAL REPRESSOR"/>
    <property type="match status" value="1"/>
</dbReference>
<dbReference type="InterPro" id="IPR000843">
    <property type="entry name" value="HTH_LacI"/>
</dbReference>
<evidence type="ECO:0000256" key="3">
    <source>
        <dbReference type="ARBA" id="ARBA00023163"/>
    </source>
</evidence>
<dbReference type="Gene3D" id="3.40.50.2300">
    <property type="match status" value="2"/>
</dbReference>
<organism evidence="5">
    <name type="scientific">Scrofimicrobium appendicitidis</name>
    <dbReference type="NCBI Taxonomy" id="3079930"/>
    <lineage>
        <taxon>Bacteria</taxon>
        <taxon>Bacillati</taxon>
        <taxon>Actinomycetota</taxon>
        <taxon>Actinomycetes</taxon>
        <taxon>Actinomycetales</taxon>
        <taxon>Actinomycetaceae</taxon>
        <taxon>Scrofimicrobium</taxon>
    </lineage>
</organism>
<dbReference type="CDD" id="cd01392">
    <property type="entry name" value="HTH_LacI"/>
    <property type="match status" value="1"/>
</dbReference>
<keyword evidence="1" id="KW-0805">Transcription regulation</keyword>
<dbReference type="Gene3D" id="1.10.260.40">
    <property type="entry name" value="lambda repressor-like DNA-binding domains"/>
    <property type="match status" value="1"/>
</dbReference>
<dbReference type="GO" id="GO:0000976">
    <property type="term" value="F:transcription cis-regulatory region binding"/>
    <property type="evidence" value="ECO:0007669"/>
    <property type="project" value="TreeGrafter"/>
</dbReference>
<dbReference type="SUPFAM" id="SSF53822">
    <property type="entry name" value="Periplasmic binding protein-like I"/>
    <property type="match status" value="1"/>
</dbReference>
<accession>A0AAU7V739</accession>
<dbReference type="KEGG" id="sapp:SAC06_00665"/>
<sequence length="329" mass="35453">MAKLAGVSRSTVSYVMSGKRPVSSEVRQRVQEVIKELDFSPSAAGRALATATTDTIALLAPMVDNAAPEVALQFVNGVVQAARRQGQDVLLATGDEAFHSVERLVKANQVDGFVVLDVEERDPRIQALRKANFPAVLVGMPEGVNDFDRVDLDWREVGLMLIGKLAQAGHQHICLVGTPAAGQDMDMTYVNRFNDGVQRGAQLHGSTLVAADASNDFLATTRKIEELLRNHPEVTAFVVRHEVAAAPLFNALNAAGLSVPTDVSVLGVSLDTMSLHSRPISGVLNPFREITGAAVDLLAQRLEDPSLRPRTVLLQPEYDDRGTLSSPKH</sequence>
<dbReference type="SMART" id="SM00354">
    <property type="entry name" value="HTH_LACI"/>
    <property type="match status" value="1"/>
</dbReference>
<dbReference type="SUPFAM" id="SSF47413">
    <property type="entry name" value="lambda repressor-like DNA-binding domains"/>
    <property type="match status" value="1"/>
</dbReference>
<proteinExistence type="predicted"/>
<reference evidence="5" key="1">
    <citation type="submission" date="2023-11" db="EMBL/GenBank/DDBJ databases">
        <title>Scrofimicrobium hongkongense sp. nov., isolated from a patient with peritonitis.</title>
        <authorList>
            <person name="Lao H.Y."/>
            <person name="Wong A.Y.P."/>
            <person name="Ng T.L."/>
            <person name="Wong R.Y.L."/>
            <person name="Yau M.C.Y."/>
            <person name="Lam J.Y.W."/>
            <person name="Siu G.K.H."/>
        </authorList>
    </citation>
    <scope>NUCLEOTIDE SEQUENCE</scope>
    <source>
        <strain evidence="5">R131</strain>
    </source>
</reference>
<gene>
    <name evidence="5" type="ORF">SAC06_00665</name>
</gene>
<protein>
    <submittedName>
        <fullName evidence="5">LacI family DNA-binding transcriptional regulator</fullName>
    </submittedName>
</protein>